<keyword evidence="2" id="KW-1185">Reference proteome</keyword>
<name>A0AAV8UQ85_9RHOD</name>
<dbReference type="AlphaFoldDB" id="A0AAV8UQ85"/>
<gene>
    <name evidence="1" type="ORF">NDN08_004847</name>
</gene>
<reference evidence="1 2" key="1">
    <citation type="journal article" date="2023" name="Nat. Commun.">
        <title>Origin of minicircular mitochondrial genomes in red algae.</title>
        <authorList>
            <person name="Lee Y."/>
            <person name="Cho C.H."/>
            <person name="Lee Y.M."/>
            <person name="Park S.I."/>
            <person name="Yang J.H."/>
            <person name="West J.A."/>
            <person name="Bhattacharya D."/>
            <person name="Yoon H.S."/>
        </authorList>
    </citation>
    <scope>NUCLEOTIDE SEQUENCE [LARGE SCALE GENOMIC DNA]</scope>
    <source>
        <strain evidence="1 2">CCMP1338</strain>
        <tissue evidence="1">Whole cell</tissue>
    </source>
</reference>
<protein>
    <submittedName>
        <fullName evidence="1">Uncharacterized protein</fullName>
    </submittedName>
</protein>
<comment type="caution">
    <text evidence="1">The sequence shown here is derived from an EMBL/GenBank/DDBJ whole genome shotgun (WGS) entry which is preliminary data.</text>
</comment>
<organism evidence="1 2">
    <name type="scientific">Rhodosorus marinus</name>
    <dbReference type="NCBI Taxonomy" id="101924"/>
    <lineage>
        <taxon>Eukaryota</taxon>
        <taxon>Rhodophyta</taxon>
        <taxon>Stylonematophyceae</taxon>
        <taxon>Stylonematales</taxon>
        <taxon>Stylonemataceae</taxon>
        <taxon>Rhodosorus</taxon>
    </lineage>
</organism>
<evidence type="ECO:0000313" key="1">
    <source>
        <dbReference type="EMBL" id="KAJ8903748.1"/>
    </source>
</evidence>
<sequence length="129" mass="14479">MLKLSSEMSCLRKVEIDVLSANVPDLDLVQTVETRLVGDLLGLLRKYLQLDPFAKGEDKETSVRIIPAISDSLPRSQAVEALVDRVEVLRQNWITTEGNILFDMVAYISEDTRLCNLNVLLYLGIVTDD</sequence>
<dbReference type="Proteomes" id="UP001157974">
    <property type="component" value="Unassembled WGS sequence"/>
</dbReference>
<proteinExistence type="predicted"/>
<accession>A0AAV8UQ85</accession>
<evidence type="ECO:0000313" key="2">
    <source>
        <dbReference type="Proteomes" id="UP001157974"/>
    </source>
</evidence>
<dbReference type="EMBL" id="JAMWBK010000007">
    <property type="protein sequence ID" value="KAJ8903748.1"/>
    <property type="molecule type" value="Genomic_DNA"/>
</dbReference>